<accession>A0A4Q7XAP5</accession>
<evidence type="ECO:0000313" key="3">
    <source>
        <dbReference type="EMBL" id="RZU19659.1"/>
    </source>
</evidence>
<dbReference type="EMBL" id="SHKR01000011">
    <property type="protein sequence ID" value="RZU19659.1"/>
    <property type="molecule type" value="Genomic_DNA"/>
</dbReference>
<organism evidence="3 4">
    <name type="scientific">Kribbella rubisoli</name>
    <dbReference type="NCBI Taxonomy" id="3075929"/>
    <lineage>
        <taxon>Bacteria</taxon>
        <taxon>Bacillati</taxon>
        <taxon>Actinomycetota</taxon>
        <taxon>Actinomycetes</taxon>
        <taxon>Propionibacteriales</taxon>
        <taxon>Kribbellaceae</taxon>
        <taxon>Kribbella</taxon>
    </lineage>
</organism>
<dbReference type="Pfam" id="PF03795">
    <property type="entry name" value="YCII"/>
    <property type="match status" value="1"/>
</dbReference>
<dbReference type="SUPFAM" id="SSF54909">
    <property type="entry name" value="Dimeric alpha+beta barrel"/>
    <property type="match status" value="1"/>
</dbReference>
<reference evidence="3 4" key="1">
    <citation type="journal article" date="2015" name="Stand. Genomic Sci.">
        <title>Genomic Encyclopedia of Bacterial and Archaeal Type Strains, Phase III: the genomes of soil and plant-associated and newly described type strains.</title>
        <authorList>
            <person name="Whitman W.B."/>
            <person name="Woyke T."/>
            <person name="Klenk H.P."/>
            <person name="Zhou Y."/>
            <person name="Lilburn T.G."/>
            <person name="Beck B.J."/>
            <person name="De Vos P."/>
            <person name="Vandamme P."/>
            <person name="Eisen J.A."/>
            <person name="Garrity G."/>
            <person name="Hugenholtz P."/>
            <person name="Kyrpides N.C."/>
        </authorList>
    </citation>
    <scope>NUCLEOTIDE SEQUENCE [LARGE SCALE GENOMIC DNA]</scope>
    <source>
        <strain evidence="3 4">VKM Ac-2540</strain>
    </source>
</reference>
<sequence length="137" mass="15137">MAFVAWVEADVGSALAKEQGMPEYLIYFNQQWVGDHSEEWFAGRGPLARAVVEDMKTAGVYVFAGGLEEDDVPLFSADPTSGEVLITDGPYLESKEYLGGFALVDVPDDETAKMWAAKVAEGCGWPQEVRRFKPQRK</sequence>
<dbReference type="Gene3D" id="3.30.70.1060">
    <property type="entry name" value="Dimeric alpha+beta barrel"/>
    <property type="match status" value="1"/>
</dbReference>
<dbReference type="AlphaFoldDB" id="A0A4Q7XAP5"/>
<evidence type="ECO:0000256" key="1">
    <source>
        <dbReference type="ARBA" id="ARBA00007689"/>
    </source>
</evidence>
<evidence type="ECO:0000259" key="2">
    <source>
        <dbReference type="Pfam" id="PF03795"/>
    </source>
</evidence>
<dbReference type="InterPro" id="IPR011008">
    <property type="entry name" value="Dimeric_a/b-barrel"/>
</dbReference>
<proteinExistence type="inferred from homology"/>
<name>A0A4Q7XAP5_9ACTN</name>
<dbReference type="Proteomes" id="UP000292027">
    <property type="component" value="Unassembled WGS sequence"/>
</dbReference>
<comment type="caution">
    <text evidence="3">The sequence shown here is derived from an EMBL/GenBank/DDBJ whole genome shotgun (WGS) entry which is preliminary data.</text>
</comment>
<protein>
    <recommendedName>
        <fullName evidence="2">YCII-related domain-containing protein</fullName>
    </recommendedName>
</protein>
<dbReference type="InterPro" id="IPR005545">
    <property type="entry name" value="YCII"/>
</dbReference>
<comment type="similarity">
    <text evidence="1">Belongs to the YciI family.</text>
</comment>
<keyword evidence="4" id="KW-1185">Reference proteome</keyword>
<evidence type="ECO:0000313" key="4">
    <source>
        <dbReference type="Proteomes" id="UP000292027"/>
    </source>
</evidence>
<gene>
    <name evidence="3" type="ORF">EV645_1875</name>
</gene>
<feature type="domain" description="YCII-related" evidence="2">
    <location>
        <begin position="51"/>
        <end position="118"/>
    </location>
</feature>